<evidence type="ECO:0000256" key="19">
    <source>
        <dbReference type="SAM" id="Phobius"/>
    </source>
</evidence>
<dbReference type="CDD" id="cd07302">
    <property type="entry name" value="CHD"/>
    <property type="match status" value="1"/>
</dbReference>
<dbReference type="Gene3D" id="1.25.40.10">
    <property type="entry name" value="Tetratricopeptide repeat domain"/>
    <property type="match status" value="2"/>
</dbReference>
<accession>A0A9X1V5N1</accession>
<evidence type="ECO:0000256" key="15">
    <source>
        <dbReference type="ARBA" id="ARBA00032597"/>
    </source>
</evidence>
<gene>
    <name evidence="21" type="ORF">ML462_07935</name>
</gene>
<reference evidence="21" key="1">
    <citation type="submission" date="2022-03" db="EMBL/GenBank/DDBJ databases">
        <title>Gramella crocea sp. nov., isolated from activated sludge of a seafood processing plant.</title>
        <authorList>
            <person name="Zhang X."/>
        </authorList>
    </citation>
    <scope>NUCLEOTIDE SEQUENCE</scope>
    <source>
        <strain evidence="21">YJ019</strain>
    </source>
</reference>
<dbReference type="Gene3D" id="3.30.70.1230">
    <property type="entry name" value="Nucleotide cyclase"/>
    <property type="match status" value="1"/>
</dbReference>
<comment type="cofactor">
    <cofactor evidence="2">
        <name>Mg(2+)</name>
        <dbReference type="ChEBI" id="CHEBI:18420"/>
    </cofactor>
</comment>
<keyword evidence="11 19" id="KW-1133">Transmembrane helix</keyword>
<dbReference type="Pfam" id="PF13424">
    <property type="entry name" value="TPR_12"/>
    <property type="match status" value="1"/>
</dbReference>
<evidence type="ECO:0000256" key="8">
    <source>
        <dbReference type="ARBA" id="ARBA00022741"/>
    </source>
</evidence>
<keyword evidence="6 19" id="KW-0812">Transmembrane</keyword>
<dbReference type="SUPFAM" id="SSF55073">
    <property type="entry name" value="Nucleotide cyclase"/>
    <property type="match status" value="1"/>
</dbReference>
<keyword evidence="9" id="KW-0067">ATP-binding</keyword>
<keyword evidence="8" id="KW-0547">Nucleotide-binding</keyword>
<keyword evidence="14 18" id="KW-0456">Lyase</keyword>
<evidence type="ECO:0000256" key="7">
    <source>
        <dbReference type="ARBA" id="ARBA00022723"/>
    </source>
</evidence>
<dbReference type="InterPro" id="IPR019734">
    <property type="entry name" value="TPR_rpt"/>
</dbReference>
<comment type="similarity">
    <text evidence="18">Belongs to the adenylyl cyclase class-4/guanylyl cyclase family.</text>
</comment>
<evidence type="ECO:0000256" key="14">
    <source>
        <dbReference type="ARBA" id="ARBA00023239"/>
    </source>
</evidence>
<dbReference type="PROSITE" id="PS00452">
    <property type="entry name" value="GUANYLATE_CYCLASE_1"/>
    <property type="match status" value="1"/>
</dbReference>
<feature type="transmembrane region" description="Helical" evidence="19">
    <location>
        <begin position="343"/>
        <end position="363"/>
    </location>
</feature>
<dbReference type="FunFam" id="3.30.70.1230:FF:000033">
    <property type="entry name" value="Adenylate cyclase"/>
    <property type="match status" value="1"/>
</dbReference>
<evidence type="ECO:0000256" key="13">
    <source>
        <dbReference type="ARBA" id="ARBA00023136"/>
    </source>
</evidence>
<dbReference type="InterPro" id="IPR001054">
    <property type="entry name" value="A/G_cyclase"/>
</dbReference>
<evidence type="ECO:0000256" key="12">
    <source>
        <dbReference type="ARBA" id="ARBA00022998"/>
    </source>
</evidence>
<evidence type="ECO:0000313" key="21">
    <source>
        <dbReference type="EMBL" id="MCH4823103.1"/>
    </source>
</evidence>
<evidence type="ECO:0000313" key="22">
    <source>
        <dbReference type="Proteomes" id="UP001139226"/>
    </source>
</evidence>
<evidence type="ECO:0000259" key="20">
    <source>
        <dbReference type="PROSITE" id="PS50125"/>
    </source>
</evidence>
<evidence type="ECO:0000256" key="2">
    <source>
        <dbReference type="ARBA" id="ARBA00001946"/>
    </source>
</evidence>
<dbReference type="Proteomes" id="UP001139226">
    <property type="component" value="Unassembled WGS sequence"/>
</dbReference>
<evidence type="ECO:0000256" key="6">
    <source>
        <dbReference type="ARBA" id="ARBA00022692"/>
    </source>
</evidence>
<feature type="domain" description="Guanylate cyclase" evidence="20">
    <location>
        <begin position="414"/>
        <end position="543"/>
    </location>
</feature>
<evidence type="ECO:0000256" key="5">
    <source>
        <dbReference type="ARBA" id="ARBA00021420"/>
    </source>
</evidence>
<keyword evidence="22" id="KW-1185">Reference proteome</keyword>
<keyword evidence="7" id="KW-0479">Metal-binding</keyword>
<protein>
    <recommendedName>
        <fullName evidence="5">Adenylate cyclase</fullName>
        <ecNumber evidence="4">4.6.1.1</ecNumber>
    </recommendedName>
    <alternativeName>
        <fullName evidence="15">ATP pyrophosphate-lyase</fullName>
    </alternativeName>
    <alternativeName>
        <fullName evidence="16">Adenylyl cyclase</fullName>
    </alternativeName>
</protein>
<dbReference type="RefSeq" id="WP_240713271.1">
    <property type="nucleotide sequence ID" value="NZ_JAKVTV010000002.1"/>
</dbReference>
<dbReference type="InterPro" id="IPR018297">
    <property type="entry name" value="A/G_cyclase_CS"/>
</dbReference>
<keyword evidence="10" id="KW-0460">Magnesium</keyword>
<evidence type="ECO:0000256" key="4">
    <source>
        <dbReference type="ARBA" id="ARBA00012201"/>
    </source>
</evidence>
<dbReference type="PANTHER" id="PTHR45627">
    <property type="entry name" value="ADENYLATE CYCLASE TYPE 1"/>
    <property type="match status" value="1"/>
</dbReference>
<dbReference type="SMART" id="SM00044">
    <property type="entry name" value="CYCc"/>
    <property type="match status" value="1"/>
</dbReference>
<evidence type="ECO:0000256" key="9">
    <source>
        <dbReference type="ARBA" id="ARBA00022840"/>
    </source>
</evidence>
<dbReference type="PANTHER" id="PTHR45627:SF12">
    <property type="entry name" value="ADENYLATE CYCLASE TYPE 2"/>
    <property type="match status" value="1"/>
</dbReference>
<dbReference type="PROSITE" id="PS50125">
    <property type="entry name" value="GUANYLATE_CYCLASE_2"/>
    <property type="match status" value="1"/>
</dbReference>
<dbReference type="EC" id="4.6.1.1" evidence="4"/>
<proteinExistence type="inferred from homology"/>
<comment type="catalytic activity">
    <reaction evidence="1">
        <text>ATP = 3',5'-cyclic AMP + diphosphate</text>
        <dbReference type="Rhea" id="RHEA:15389"/>
        <dbReference type="ChEBI" id="CHEBI:30616"/>
        <dbReference type="ChEBI" id="CHEBI:33019"/>
        <dbReference type="ChEBI" id="CHEBI:58165"/>
        <dbReference type="EC" id="4.6.1.1"/>
    </reaction>
</comment>
<dbReference type="GO" id="GO:0046872">
    <property type="term" value="F:metal ion binding"/>
    <property type="evidence" value="ECO:0007669"/>
    <property type="project" value="UniProtKB-KW"/>
</dbReference>
<evidence type="ECO:0000256" key="17">
    <source>
        <dbReference type="ARBA" id="ARBA00064436"/>
    </source>
</evidence>
<dbReference type="SUPFAM" id="SSF48452">
    <property type="entry name" value="TPR-like"/>
    <property type="match status" value="2"/>
</dbReference>
<dbReference type="GO" id="GO:0006171">
    <property type="term" value="P:cAMP biosynthetic process"/>
    <property type="evidence" value="ECO:0007669"/>
    <property type="project" value="UniProtKB-KW"/>
</dbReference>
<dbReference type="GO" id="GO:0004016">
    <property type="term" value="F:adenylate cyclase activity"/>
    <property type="evidence" value="ECO:0007669"/>
    <property type="project" value="UniProtKB-EC"/>
</dbReference>
<evidence type="ECO:0000256" key="18">
    <source>
        <dbReference type="RuleBase" id="RU000405"/>
    </source>
</evidence>
<evidence type="ECO:0000256" key="1">
    <source>
        <dbReference type="ARBA" id="ARBA00001593"/>
    </source>
</evidence>
<dbReference type="InterPro" id="IPR011990">
    <property type="entry name" value="TPR-like_helical_dom_sf"/>
</dbReference>
<organism evidence="21 22">
    <name type="scientific">Christiangramia lutea</name>
    <dbReference type="NCBI Taxonomy" id="1607951"/>
    <lineage>
        <taxon>Bacteria</taxon>
        <taxon>Pseudomonadati</taxon>
        <taxon>Bacteroidota</taxon>
        <taxon>Flavobacteriia</taxon>
        <taxon>Flavobacteriales</taxon>
        <taxon>Flavobacteriaceae</taxon>
        <taxon>Christiangramia</taxon>
    </lineage>
</organism>
<evidence type="ECO:0000256" key="3">
    <source>
        <dbReference type="ARBA" id="ARBA00004141"/>
    </source>
</evidence>
<evidence type="ECO:0000256" key="10">
    <source>
        <dbReference type="ARBA" id="ARBA00022842"/>
    </source>
</evidence>
<dbReference type="EMBL" id="JAKVTV010000002">
    <property type="protein sequence ID" value="MCH4823103.1"/>
    <property type="molecule type" value="Genomic_DNA"/>
</dbReference>
<dbReference type="AlphaFoldDB" id="A0A9X1V5N1"/>
<sequence length="612" mass="69962">MIILLFAISFASAQNTKALDSLIEQYELGKVEGDNLPILKQIAEKLQNPERKKKYADLLIQEAAKDTNYLYLISGYLQKGHAFQLKGDYADALEAYFKSRDLSVKSDDDLGVGAATISIANTYAMSGNFKTANDYYDNGIESLRKIGDSVRIATALQNAGDFAFKAGFYDEALEYLEESKEIFSRKNFQLGLAYSIGTIGMVYADQNKEELARENMNQAIGMLEEQKQYYPISEFLMSFSNIYAKQDELDLAISYANRSLILAKEYNLKDQISEANLQLSELYKQKANYQSAYEYYRDHIKFRDSITNVGAVQEMARIRTDNEIARKQVEIDLMEQQRRTQKFIGIATAVALLSIIIIAIGLYRRNKYINKTKKIIENERNRSDKLLLNILPEETARELKFAGRVKSKKFEMVSVLFADIVGFTKISETFSPEDLVKKVDNYFSKFDQLMEKYSLEKIKTMGDCYMCAGGLPFPSKEHAVNIVLVAFEMMDYMHEMRRRNEELYNFHLRIGINSGPVVAGVVGSKKFSYDIWGDTVNIASRMESSSEMDKINVSANTYELIKDDFDCEYRGEIEVKNKGSMRMYYVKAIKNKTLLNDLKARIGKKELLKESG</sequence>
<name>A0A9X1V5N1_9FLAO</name>
<comment type="subcellular location">
    <subcellularLocation>
        <location evidence="3">Membrane</location>
        <topology evidence="3">Multi-pass membrane protein</topology>
    </subcellularLocation>
</comment>
<comment type="subunit">
    <text evidence="17">Homodimer. Can also exist as monomer.</text>
</comment>
<dbReference type="GO" id="GO:0007189">
    <property type="term" value="P:adenylate cyclase-activating G protein-coupled receptor signaling pathway"/>
    <property type="evidence" value="ECO:0007669"/>
    <property type="project" value="TreeGrafter"/>
</dbReference>
<dbReference type="GO" id="GO:0005886">
    <property type="term" value="C:plasma membrane"/>
    <property type="evidence" value="ECO:0007669"/>
    <property type="project" value="TreeGrafter"/>
</dbReference>
<keyword evidence="12" id="KW-0115">cAMP biosynthesis</keyword>
<dbReference type="Pfam" id="PF00211">
    <property type="entry name" value="Guanylate_cyc"/>
    <property type="match status" value="1"/>
</dbReference>
<evidence type="ECO:0000256" key="11">
    <source>
        <dbReference type="ARBA" id="ARBA00022989"/>
    </source>
</evidence>
<comment type="caution">
    <text evidence="21">The sequence shown here is derived from an EMBL/GenBank/DDBJ whole genome shotgun (WGS) entry which is preliminary data.</text>
</comment>
<keyword evidence="13 19" id="KW-0472">Membrane</keyword>
<evidence type="ECO:0000256" key="16">
    <source>
        <dbReference type="ARBA" id="ARBA00032637"/>
    </source>
</evidence>
<dbReference type="GO" id="GO:0035556">
    <property type="term" value="P:intracellular signal transduction"/>
    <property type="evidence" value="ECO:0007669"/>
    <property type="project" value="InterPro"/>
</dbReference>
<dbReference type="GO" id="GO:0005524">
    <property type="term" value="F:ATP binding"/>
    <property type="evidence" value="ECO:0007669"/>
    <property type="project" value="UniProtKB-KW"/>
</dbReference>
<dbReference type="SMART" id="SM00028">
    <property type="entry name" value="TPR"/>
    <property type="match status" value="6"/>
</dbReference>
<dbReference type="InterPro" id="IPR029787">
    <property type="entry name" value="Nucleotide_cyclase"/>
</dbReference>